<evidence type="ECO:0000256" key="7">
    <source>
        <dbReference type="ARBA" id="ARBA00023295"/>
    </source>
</evidence>
<accession>A0A919JFZ8</accession>
<evidence type="ECO:0000256" key="2">
    <source>
        <dbReference type="ARBA" id="ARBA00007495"/>
    </source>
</evidence>
<evidence type="ECO:0000256" key="1">
    <source>
        <dbReference type="ARBA" id="ARBA00000681"/>
    </source>
</evidence>
<protein>
    <recommendedName>
        <fullName evidence="9">Beta-xylanase</fullName>
        <ecNumber evidence="9">3.2.1.8</ecNumber>
    </recommendedName>
</protein>
<dbReference type="SMART" id="SM00633">
    <property type="entry name" value="Glyco_10"/>
    <property type="match status" value="1"/>
</dbReference>
<proteinExistence type="inferred from homology"/>
<dbReference type="PRINTS" id="PR00134">
    <property type="entry name" value="GLHYDRLASE10"/>
</dbReference>
<evidence type="ECO:0000256" key="5">
    <source>
        <dbReference type="ARBA" id="ARBA00022801"/>
    </source>
</evidence>
<dbReference type="AlphaFoldDB" id="A0A919JFZ8"/>
<keyword evidence="8 9" id="KW-0624">Polysaccharide degradation</keyword>
<feature type="domain" description="GH10" evidence="11">
    <location>
        <begin position="33"/>
        <end position="350"/>
    </location>
</feature>
<keyword evidence="13" id="KW-1185">Reference proteome</keyword>
<keyword evidence="7 9" id="KW-0326">Glycosidase</keyword>
<gene>
    <name evidence="12" type="primary">xynA_3</name>
    <name evidence="12" type="ORF">Ani05nite_25020</name>
</gene>
<dbReference type="PANTHER" id="PTHR31490">
    <property type="entry name" value="GLYCOSYL HYDROLASE"/>
    <property type="match status" value="1"/>
</dbReference>
<dbReference type="InterPro" id="IPR001000">
    <property type="entry name" value="GH10_dom"/>
</dbReference>
<evidence type="ECO:0000259" key="11">
    <source>
        <dbReference type="PROSITE" id="PS51760"/>
    </source>
</evidence>
<dbReference type="GO" id="GO:0031176">
    <property type="term" value="F:endo-1,4-beta-xylanase activity"/>
    <property type="evidence" value="ECO:0007669"/>
    <property type="project" value="UniProtKB-EC"/>
</dbReference>
<dbReference type="InterPro" id="IPR017853">
    <property type="entry name" value="GH"/>
</dbReference>
<organism evidence="12 13">
    <name type="scientific">Actinoplanes nipponensis</name>
    <dbReference type="NCBI Taxonomy" id="135950"/>
    <lineage>
        <taxon>Bacteria</taxon>
        <taxon>Bacillati</taxon>
        <taxon>Actinomycetota</taxon>
        <taxon>Actinomycetes</taxon>
        <taxon>Micromonosporales</taxon>
        <taxon>Micromonosporaceae</taxon>
        <taxon>Actinoplanes</taxon>
    </lineage>
</organism>
<evidence type="ECO:0000256" key="9">
    <source>
        <dbReference type="RuleBase" id="RU361174"/>
    </source>
</evidence>
<keyword evidence="5 9" id="KW-0378">Hydrolase</keyword>
<dbReference type="EC" id="3.2.1.8" evidence="9"/>
<evidence type="ECO:0000256" key="10">
    <source>
        <dbReference type="SAM" id="SignalP"/>
    </source>
</evidence>
<evidence type="ECO:0000313" key="13">
    <source>
        <dbReference type="Proteomes" id="UP000647172"/>
    </source>
</evidence>
<reference evidence="12" key="1">
    <citation type="submission" date="2021-01" db="EMBL/GenBank/DDBJ databases">
        <title>Whole genome shotgun sequence of Actinoplanes nipponensis NBRC 14063.</title>
        <authorList>
            <person name="Komaki H."/>
            <person name="Tamura T."/>
        </authorList>
    </citation>
    <scope>NUCLEOTIDE SEQUENCE</scope>
    <source>
        <strain evidence="12">NBRC 14063</strain>
    </source>
</reference>
<dbReference type="EMBL" id="BOMQ01000028">
    <property type="protein sequence ID" value="GIE48968.1"/>
    <property type="molecule type" value="Genomic_DNA"/>
</dbReference>
<comment type="caution">
    <text evidence="12">The sequence shown here is derived from an EMBL/GenBank/DDBJ whole genome shotgun (WGS) entry which is preliminary data.</text>
</comment>
<comment type="similarity">
    <text evidence="2 9">Belongs to the glycosyl hydrolase 10 (cellulase F) family.</text>
</comment>
<evidence type="ECO:0000256" key="3">
    <source>
        <dbReference type="ARBA" id="ARBA00022651"/>
    </source>
</evidence>
<evidence type="ECO:0000256" key="8">
    <source>
        <dbReference type="ARBA" id="ARBA00023326"/>
    </source>
</evidence>
<dbReference type="Gene3D" id="3.20.20.80">
    <property type="entry name" value="Glycosidases"/>
    <property type="match status" value="1"/>
</dbReference>
<evidence type="ECO:0000256" key="4">
    <source>
        <dbReference type="ARBA" id="ARBA00022729"/>
    </source>
</evidence>
<dbReference type="Pfam" id="PF00331">
    <property type="entry name" value="Glyco_hydro_10"/>
    <property type="match status" value="1"/>
</dbReference>
<dbReference type="RefSeq" id="WP_203768072.1">
    <property type="nucleotide sequence ID" value="NZ_BAAAYJ010000058.1"/>
</dbReference>
<sequence>MRVRVLAGVALLTTLTLAAGPATAAAPTASGHAPSADAGLRAFADRAGLRVGTAVDMAALAGDPAYRTAVAHEFSTVTAENVMKWESTEPQRGVHDWAAADRLVDFARAHRQLVRGHTLVWHNQNPAWVNEQDLTPAQLRAALRRHIVDEVSHFRGRVWHWDVVNEIFNDDGTWRDTIWLRNLGPGYVADAFRWAHQADPRATLFLNDYNNEGLNAKTDAYYALVKQLRAAGVPVQGYGVQGHLAVQYGVPGDVLTNLRRFEQLGLRTAFTEVDVRMPLPADPIKVQAQAQGFTTLLQACLLADRCVSYTLWGFTDRYSWVPGVFDGEGSATPFDENLAPKPAYAALRDTLALAGR</sequence>
<dbReference type="PANTHER" id="PTHR31490:SF88">
    <property type="entry name" value="BETA-XYLANASE"/>
    <property type="match status" value="1"/>
</dbReference>
<comment type="catalytic activity">
    <reaction evidence="1 9">
        <text>Endohydrolysis of (1-&gt;4)-beta-D-xylosidic linkages in xylans.</text>
        <dbReference type="EC" id="3.2.1.8"/>
    </reaction>
</comment>
<keyword evidence="6 9" id="KW-0119">Carbohydrate metabolism</keyword>
<feature type="signal peptide" evidence="10">
    <location>
        <begin position="1"/>
        <end position="24"/>
    </location>
</feature>
<evidence type="ECO:0000313" key="12">
    <source>
        <dbReference type="EMBL" id="GIE48968.1"/>
    </source>
</evidence>
<dbReference type="Proteomes" id="UP000647172">
    <property type="component" value="Unassembled WGS sequence"/>
</dbReference>
<dbReference type="InterPro" id="IPR044846">
    <property type="entry name" value="GH10"/>
</dbReference>
<feature type="chain" id="PRO_5037092545" description="Beta-xylanase" evidence="10">
    <location>
        <begin position="25"/>
        <end position="356"/>
    </location>
</feature>
<keyword evidence="3" id="KW-0858">Xylan degradation</keyword>
<evidence type="ECO:0000256" key="6">
    <source>
        <dbReference type="ARBA" id="ARBA00023277"/>
    </source>
</evidence>
<dbReference type="PROSITE" id="PS51760">
    <property type="entry name" value="GH10_2"/>
    <property type="match status" value="1"/>
</dbReference>
<name>A0A919JFZ8_9ACTN</name>
<keyword evidence="4 10" id="KW-0732">Signal</keyword>
<dbReference type="GO" id="GO:0045493">
    <property type="term" value="P:xylan catabolic process"/>
    <property type="evidence" value="ECO:0007669"/>
    <property type="project" value="UniProtKB-KW"/>
</dbReference>
<dbReference type="SUPFAM" id="SSF51445">
    <property type="entry name" value="(Trans)glycosidases"/>
    <property type="match status" value="1"/>
</dbReference>